<dbReference type="EMBL" id="JAEINH010000001">
    <property type="protein sequence ID" value="MBI9113697.1"/>
    <property type="molecule type" value="Genomic_DNA"/>
</dbReference>
<dbReference type="Proteomes" id="UP000602087">
    <property type="component" value="Unassembled WGS sequence"/>
</dbReference>
<name>A0A934M603_9MICO</name>
<dbReference type="GO" id="GO:0004519">
    <property type="term" value="F:endonuclease activity"/>
    <property type="evidence" value="ECO:0007669"/>
    <property type="project" value="UniProtKB-KW"/>
</dbReference>
<gene>
    <name evidence="2" type="ORF">JAV76_01560</name>
</gene>
<dbReference type="CDD" id="cd00085">
    <property type="entry name" value="HNHc"/>
    <property type="match status" value="1"/>
</dbReference>
<dbReference type="Pfam" id="PF01844">
    <property type="entry name" value="HNH"/>
    <property type="match status" value="1"/>
</dbReference>
<dbReference type="AlphaFoldDB" id="A0A934M603"/>
<dbReference type="InterPro" id="IPR003615">
    <property type="entry name" value="HNH_nuc"/>
</dbReference>
<proteinExistence type="predicted"/>
<keyword evidence="2" id="KW-0255">Endonuclease</keyword>
<sequence>MRQVELDHIFPRLHGGNDSAFNRQGICARCNNIEGNQ</sequence>
<evidence type="ECO:0000259" key="1">
    <source>
        <dbReference type="Pfam" id="PF01844"/>
    </source>
</evidence>
<feature type="domain" description="HNH" evidence="1">
    <location>
        <begin position="3"/>
        <end position="37"/>
    </location>
</feature>
<accession>A0A934M603</accession>
<evidence type="ECO:0000313" key="3">
    <source>
        <dbReference type="Proteomes" id="UP000602087"/>
    </source>
</evidence>
<protein>
    <submittedName>
        <fullName evidence="2">HNH endonuclease</fullName>
    </submittedName>
</protein>
<dbReference type="Gene3D" id="1.10.30.50">
    <property type="match status" value="1"/>
</dbReference>
<keyword evidence="3" id="KW-1185">Reference proteome</keyword>
<dbReference type="InterPro" id="IPR002711">
    <property type="entry name" value="HNH"/>
</dbReference>
<keyword evidence="2" id="KW-0540">Nuclease</keyword>
<organism evidence="2 3">
    <name type="scientific">Sanguibacter suaedae</name>
    <dbReference type="NCBI Taxonomy" id="2795737"/>
    <lineage>
        <taxon>Bacteria</taxon>
        <taxon>Bacillati</taxon>
        <taxon>Actinomycetota</taxon>
        <taxon>Actinomycetes</taxon>
        <taxon>Micrococcales</taxon>
        <taxon>Sanguibacteraceae</taxon>
        <taxon>Sanguibacter</taxon>
    </lineage>
</organism>
<evidence type="ECO:0000313" key="2">
    <source>
        <dbReference type="EMBL" id="MBI9113697.1"/>
    </source>
</evidence>
<dbReference type="GO" id="GO:0003676">
    <property type="term" value="F:nucleic acid binding"/>
    <property type="evidence" value="ECO:0007669"/>
    <property type="project" value="InterPro"/>
</dbReference>
<comment type="caution">
    <text evidence="2">The sequence shown here is derived from an EMBL/GenBank/DDBJ whole genome shotgun (WGS) entry which is preliminary data.</text>
</comment>
<dbReference type="GO" id="GO:0008270">
    <property type="term" value="F:zinc ion binding"/>
    <property type="evidence" value="ECO:0007669"/>
    <property type="project" value="InterPro"/>
</dbReference>
<keyword evidence="2" id="KW-0378">Hydrolase</keyword>
<reference evidence="2" key="1">
    <citation type="submission" date="2020-12" db="EMBL/GenBank/DDBJ databases">
        <title>Sanguibacter suaedae sp. nov., isolated from Suaeda aralocaspica.</title>
        <authorList>
            <person name="Ma Q."/>
        </authorList>
    </citation>
    <scope>NUCLEOTIDE SEQUENCE</scope>
    <source>
        <strain evidence="2">YZGR15</strain>
    </source>
</reference>